<dbReference type="EMBL" id="WHNX01000014">
    <property type="protein sequence ID" value="MPW26124.1"/>
    <property type="molecule type" value="Genomic_DNA"/>
</dbReference>
<dbReference type="Proteomes" id="UP000440004">
    <property type="component" value="Unassembled WGS sequence"/>
</dbReference>
<name>A0A6A7K9L9_9FIRM</name>
<proteinExistence type="predicted"/>
<dbReference type="RefSeq" id="WP_152804324.1">
    <property type="nucleotide sequence ID" value="NZ_WHNX01000014.1"/>
</dbReference>
<reference evidence="1 2" key="1">
    <citation type="submission" date="2019-10" db="EMBL/GenBank/DDBJ databases">
        <title>Alkalibaculum tamaniensis sp.nov., a new alkaliphilic acetogen, isolated on methoxylated aromatics from a mud volcano.</title>
        <authorList>
            <person name="Khomyakova M.A."/>
            <person name="Merkel A.Y."/>
            <person name="Bonch-Osmolovskaya E.A."/>
            <person name="Slobodkin A.I."/>
        </authorList>
    </citation>
    <scope>NUCLEOTIDE SEQUENCE [LARGE SCALE GENOMIC DNA]</scope>
    <source>
        <strain evidence="1 2">M08DMB</strain>
    </source>
</reference>
<keyword evidence="2" id="KW-1185">Reference proteome</keyword>
<sequence>MINYFDKENVEKINFLNQALGMSHRTKPIDLNNVDDLKEAFMLSVGEYFDYSEYWGTIVEIDEQFDESIEYYDPATWMNLTTDIEKADDLIVEAISSLADTSNVLKELVNRAETKLKKILEIILNSDDCFQDVILG</sequence>
<gene>
    <name evidence="1" type="ORF">GC105_10005</name>
</gene>
<dbReference type="AlphaFoldDB" id="A0A6A7K9L9"/>
<organism evidence="1 2">
    <name type="scientific">Alkalibaculum sporogenes</name>
    <dbReference type="NCBI Taxonomy" id="2655001"/>
    <lineage>
        <taxon>Bacteria</taxon>
        <taxon>Bacillati</taxon>
        <taxon>Bacillota</taxon>
        <taxon>Clostridia</taxon>
        <taxon>Eubacteriales</taxon>
        <taxon>Eubacteriaceae</taxon>
        <taxon>Alkalibaculum</taxon>
    </lineage>
</organism>
<evidence type="ECO:0000313" key="1">
    <source>
        <dbReference type="EMBL" id="MPW26124.1"/>
    </source>
</evidence>
<comment type="caution">
    <text evidence="1">The sequence shown here is derived from an EMBL/GenBank/DDBJ whole genome shotgun (WGS) entry which is preliminary data.</text>
</comment>
<evidence type="ECO:0000313" key="2">
    <source>
        <dbReference type="Proteomes" id="UP000440004"/>
    </source>
</evidence>
<protein>
    <submittedName>
        <fullName evidence="1">Uncharacterized protein</fullName>
    </submittedName>
</protein>
<accession>A0A6A7K9L9</accession>